<gene>
    <name evidence="1" type="ORF">Thimo_3056</name>
</gene>
<protein>
    <submittedName>
        <fullName evidence="1">Uncharacterized protein</fullName>
    </submittedName>
</protein>
<accession>L0H2C6</accession>
<dbReference type="EMBL" id="CP003051">
    <property type="protein sequence ID" value="AGA91744.1"/>
    <property type="molecule type" value="Genomic_DNA"/>
</dbReference>
<name>L0H2C6_9GAMM</name>
<keyword evidence="2" id="KW-1185">Reference proteome</keyword>
<reference evidence="1 2" key="1">
    <citation type="submission" date="2011-09" db="EMBL/GenBank/DDBJ databases">
        <title>Complete sequence of chromosome of Thioflavicoccus mobilis 8321.</title>
        <authorList>
            <consortium name="US DOE Joint Genome Institute"/>
            <person name="Lucas S."/>
            <person name="Han J."/>
            <person name="Lapidus A."/>
            <person name="Cheng J.-F."/>
            <person name="Goodwin L."/>
            <person name="Pitluck S."/>
            <person name="Peters L."/>
            <person name="Ovchinnikova G."/>
            <person name="Lu M."/>
            <person name="Detter J.C."/>
            <person name="Han C."/>
            <person name="Tapia R."/>
            <person name="Land M."/>
            <person name="Hauser L."/>
            <person name="Kyrpides N."/>
            <person name="Ivanova N."/>
            <person name="Pagani I."/>
            <person name="Vogl K."/>
            <person name="Liu Z."/>
            <person name="Imhoff J."/>
            <person name="Thiel V."/>
            <person name="Frigaard N.-U."/>
            <person name="Bryant D."/>
            <person name="Woyke T."/>
        </authorList>
    </citation>
    <scope>NUCLEOTIDE SEQUENCE [LARGE SCALE GENOMIC DNA]</scope>
    <source>
        <strain evidence="1 2">8321</strain>
    </source>
</reference>
<dbReference type="STRING" id="765912.Thimo_3056"/>
<evidence type="ECO:0000313" key="2">
    <source>
        <dbReference type="Proteomes" id="UP000010816"/>
    </source>
</evidence>
<dbReference type="HOGENOM" id="CLU_3318457_0_0_6"/>
<proteinExistence type="predicted"/>
<evidence type="ECO:0000313" key="1">
    <source>
        <dbReference type="EMBL" id="AGA91744.1"/>
    </source>
</evidence>
<organism evidence="1 2">
    <name type="scientific">Thioflavicoccus mobilis 8321</name>
    <dbReference type="NCBI Taxonomy" id="765912"/>
    <lineage>
        <taxon>Bacteria</taxon>
        <taxon>Pseudomonadati</taxon>
        <taxon>Pseudomonadota</taxon>
        <taxon>Gammaproteobacteria</taxon>
        <taxon>Chromatiales</taxon>
        <taxon>Chromatiaceae</taxon>
        <taxon>Thioflavicoccus</taxon>
    </lineage>
</organism>
<dbReference type="KEGG" id="tmb:Thimo_3056"/>
<sequence length="39" mass="4494">MDVMKLAKDVRALAVWGEVVVRERSRGVLYRLGRVRLVP</sequence>
<dbReference type="Proteomes" id="UP000010816">
    <property type="component" value="Chromosome"/>
</dbReference>
<dbReference type="AlphaFoldDB" id="L0H2C6"/>